<dbReference type="KEGG" id="plon:Pla110_27900"/>
<dbReference type="Pfam" id="PF01156">
    <property type="entry name" value="IU_nuc_hydro"/>
    <property type="match status" value="1"/>
</dbReference>
<dbReference type="SUPFAM" id="SSF53590">
    <property type="entry name" value="Nucleoside hydrolase"/>
    <property type="match status" value="1"/>
</dbReference>
<proteinExistence type="predicted"/>
<dbReference type="EMBL" id="CP036281">
    <property type="protein sequence ID" value="QDU81053.1"/>
    <property type="molecule type" value="Genomic_DNA"/>
</dbReference>
<evidence type="ECO:0000313" key="3">
    <source>
        <dbReference type="EMBL" id="QDU81053.1"/>
    </source>
</evidence>
<dbReference type="CDD" id="cd02652">
    <property type="entry name" value="nuc_hydro_2"/>
    <property type="match status" value="1"/>
</dbReference>
<accession>A0A518CPB5</accession>
<dbReference type="InterPro" id="IPR001910">
    <property type="entry name" value="Inosine/uridine_hydrolase_dom"/>
</dbReference>
<dbReference type="AlphaFoldDB" id="A0A518CPB5"/>
<dbReference type="PANTHER" id="PTHR43264">
    <property type="match status" value="1"/>
</dbReference>
<dbReference type="Gene3D" id="3.90.245.10">
    <property type="entry name" value="Ribonucleoside hydrolase-like"/>
    <property type="match status" value="1"/>
</dbReference>
<evidence type="ECO:0000313" key="4">
    <source>
        <dbReference type="Proteomes" id="UP000317178"/>
    </source>
</evidence>
<keyword evidence="4" id="KW-1185">Reference proteome</keyword>
<keyword evidence="1" id="KW-0732">Signal</keyword>
<dbReference type="Proteomes" id="UP000317178">
    <property type="component" value="Chromosome"/>
</dbReference>
<evidence type="ECO:0000259" key="2">
    <source>
        <dbReference type="Pfam" id="PF01156"/>
    </source>
</evidence>
<dbReference type="OrthoDB" id="209323at2"/>
<feature type="chain" id="PRO_5022019033" evidence="1">
    <location>
        <begin position="37"/>
        <end position="360"/>
    </location>
</feature>
<reference evidence="3 4" key="1">
    <citation type="submission" date="2019-02" db="EMBL/GenBank/DDBJ databases">
        <title>Deep-cultivation of Planctomycetes and their phenomic and genomic characterization uncovers novel biology.</title>
        <authorList>
            <person name="Wiegand S."/>
            <person name="Jogler M."/>
            <person name="Boedeker C."/>
            <person name="Pinto D."/>
            <person name="Vollmers J."/>
            <person name="Rivas-Marin E."/>
            <person name="Kohn T."/>
            <person name="Peeters S.H."/>
            <person name="Heuer A."/>
            <person name="Rast P."/>
            <person name="Oberbeckmann S."/>
            <person name="Bunk B."/>
            <person name="Jeske O."/>
            <person name="Meyerdierks A."/>
            <person name="Storesund J.E."/>
            <person name="Kallscheuer N."/>
            <person name="Luecker S."/>
            <person name="Lage O.M."/>
            <person name="Pohl T."/>
            <person name="Merkel B.J."/>
            <person name="Hornburger P."/>
            <person name="Mueller R.-W."/>
            <person name="Bruemmer F."/>
            <person name="Labrenz M."/>
            <person name="Spormann A.M."/>
            <person name="Op den Camp H."/>
            <person name="Overmann J."/>
            <person name="Amann R."/>
            <person name="Jetten M.S.M."/>
            <person name="Mascher T."/>
            <person name="Medema M.H."/>
            <person name="Devos D.P."/>
            <person name="Kaster A.-K."/>
            <person name="Ovreas L."/>
            <person name="Rohde M."/>
            <person name="Galperin M.Y."/>
            <person name="Jogler C."/>
        </authorList>
    </citation>
    <scope>NUCLEOTIDE SEQUENCE [LARGE SCALE GENOMIC DNA]</scope>
    <source>
        <strain evidence="3 4">Pla110</strain>
    </source>
</reference>
<name>A0A518CPB5_9PLAN</name>
<sequence length="360" mass="39803" precursor="true">MLSLSFSPSSFSMKLFGVLILTGGLLSGLCPSTATAAEENTKPVKLIFDTDMGNDIDDALALGVIHSLQSRGECELLAVTVSKDTPEAARFCDAINTFYLRGNIPIGIVRDGKTPKPGKFLPLVDVEDNGRPRYPHDITGTSSDTPEAYKLLRRVLAEQPDHSVAMVVVGFSTNIARLLESEPDEFSPLNGVELVAQKTTLLSMMAGHFGKEDRPKNFKEYNVIKDLEAARVVFEKWPTELVASGWEIGHAIKFPATSIMNDFNYVEHHPLKEGYEAYSKMPYDRPNWDLTSVLYAVRPDRGYFDVTEGGEIHIGPDDYAVYSAEGHGRHRHINVDATQIIRVEEALMYLASEPPFPATP</sequence>
<feature type="domain" description="Inosine/uridine-preferring nucleoside hydrolase" evidence="2">
    <location>
        <begin position="46"/>
        <end position="300"/>
    </location>
</feature>
<dbReference type="GO" id="GO:0016799">
    <property type="term" value="F:hydrolase activity, hydrolyzing N-glycosyl compounds"/>
    <property type="evidence" value="ECO:0007669"/>
    <property type="project" value="InterPro"/>
</dbReference>
<feature type="signal peptide" evidence="1">
    <location>
        <begin position="1"/>
        <end position="36"/>
    </location>
</feature>
<keyword evidence="3" id="KW-0378">Hydrolase</keyword>
<dbReference type="InterPro" id="IPR036452">
    <property type="entry name" value="Ribo_hydro-like"/>
</dbReference>
<protein>
    <submittedName>
        <fullName evidence="3">Ribonucleoside hydrolase RihC</fullName>
    </submittedName>
</protein>
<gene>
    <name evidence="3" type="ORF">Pla110_27900</name>
</gene>
<dbReference type="RefSeq" id="WP_144996276.1">
    <property type="nucleotide sequence ID" value="NZ_CP036281.1"/>
</dbReference>
<dbReference type="PANTHER" id="PTHR43264:SF1">
    <property type="entry name" value="INOSINE_URIDINE-PREFERRING NUCLEOSIDE HYDROLASE DOMAIN-CONTAINING PROTEIN"/>
    <property type="match status" value="1"/>
</dbReference>
<evidence type="ECO:0000256" key="1">
    <source>
        <dbReference type="SAM" id="SignalP"/>
    </source>
</evidence>
<organism evidence="3 4">
    <name type="scientific">Polystyrenella longa</name>
    <dbReference type="NCBI Taxonomy" id="2528007"/>
    <lineage>
        <taxon>Bacteria</taxon>
        <taxon>Pseudomonadati</taxon>
        <taxon>Planctomycetota</taxon>
        <taxon>Planctomycetia</taxon>
        <taxon>Planctomycetales</taxon>
        <taxon>Planctomycetaceae</taxon>
        <taxon>Polystyrenella</taxon>
    </lineage>
</organism>